<evidence type="ECO:0000256" key="1">
    <source>
        <dbReference type="ARBA" id="ARBA00004141"/>
    </source>
</evidence>
<evidence type="ECO:0000313" key="7">
    <source>
        <dbReference type="EMBL" id="MFD2532445.1"/>
    </source>
</evidence>
<evidence type="ECO:0000256" key="2">
    <source>
        <dbReference type="ARBA" id="ARBA00022692"/>
    </source>
</evidence>
<feature type="transmembrane region" description="Helical" evidence="5">
    <location>
        <begin position="74"/>
        <end position="95"/>
    </location>
</feature>
<proteinExistence type="predicted"/>
<feature type="domain" description="Methylamine utilisation protein MauE" evidence="6">
    <location>
        <begin position="6"/>
        <end position="130"/>
    </location>
</feature>
<gene>
    <name evidence="7" type="ORF">ACFSVN_08315</name>
</gene>
<comment type="subcellular location">
    <subcellularLocation>
        <location evidence="1">Membrane</location>
        <topology evidence="1">Multi-pass membrane protein</topology>
    </subcellularLocation>
</comment>
<comment type="caution">
    <text evidence="7">The sequence shown here is derived from an EMBL/GenBank/DDBJ whole genome shotgun (WGS) entry which is preliminary data.</text>
</comment>
<feature type="transmembrane region" description="Helical" evidence="5">
    <location>
        <begin position="9"/>
        <end position="27"/>
    </location>
</feature>
<reference evidence="8" key="1">
    <citation type="journal article" date="2019" name="Int. J. Syst. Evol. Microbiol.">
        <title>The Global Catalogue of Microorganisms (GCM) 10K type strain sequencing project: providing services to taxonomists for standard genome sequencing and annotation.</title>
        <authorList>
            <consortium name="The Broad Institute Genomics Platform"/>
            <consortium name="The Broad Institute Genome Sequencing Center for Infectious Disease"/>
            <person name="Wu L."/>
            <person name="Ma J."/>
        </authorList>
    </citation>
    <scope>NUCLEOTIDE SEQUENCE [LARGE SCALE GENOMIC DNA]</scope>
    <source>
        <strain evidence="8">KCTC 52042</strain>
    </source>
</reference>
<feature type="transmembrane region" description="Helical" evidence="5">
    <location>
        <begin position="47"/>
        <end position="67"/>
    </location>
</feature>
<feature type="transmembrane region" description="Helical" evidence="5">
    <location>
        <begin position="115"/>
        <end position="135"/>
    </location>
</feature>
<keyword evidence="8" id="KW-1185">Reference proteome</keyword>
<protein>
    <submittedName>
        <fullName evidence="7">MauE/DoxX family redox-associated membrane protein</fullName>
    </submittedName>
</protein>
<dbReference type="Proteomes" id="UP001597460">
    <property type="component" value="Unassembled WGS sequence"/>
</dbReference>
<evidence type="ECO:0000259" key="6">
    <source>
        <dbReference type="Pfam" id="PF07291"/>
    </source>
</evidence>
<keyword evidence="3 5" id="KW-1133">Transmembrane helix</keyword>
<evidence type="ECO:0000256" key="5">
    <source>
        <dbReference type="SAM" id="Phobius"/>
    </source>
</evidence>
<keyword evidence="4 5" id="KW-0472">Membrane</keyword>
<dbReference type="Pfam" id="PF07291">
    <property type="entry name" value="MauE"/>
    <property type="match status" value="1"/>
</dbReference>
<organism evidence="7 8">
    <name type="scientific">Gracilimonas halophila</name>
    <dbReference type="NCBI Taxonomy" id="1834464"/>
    <lineage>
        <taxon>Bacteria</taxon>
        <taxon>Pseudomonadati</taxon>
        <taxon>Balneolota</taxon>
        <taxon>Balneolia</taxon>
        <taxon>Balneolales</taxon>
        <taxon>Balneolaceae</taxon>
        <taxon>Gracilimonas</taxon>
    </lineage>
</organism>
<evidence type="ECO:0000256" key="4">
    <source>
        <dbReference type="ARBA" id="ARBA00023136"/>
    </source>
</evidence>
<sequence length="152" mass="17258">MLKASVIKYFRWILGGVLLIAGILKLIMPDNLIEVLLFFDLLNEENAYVFVYMASILEIFLAISLFFQFKPRFTAISASVLCTIFLLISLVGYFNNWEIVCGCLGEFTFGNFDELMVIRNAVLLGMAAFICGSVFKTKETPEGVNKNNNKWR</sequence>
<dbReference type="EMBL" id="JBHULI010000024">
    <property type="protein sequence ID" value="MFD2532445.1"/>
    <property type="molecule type" value="Genomic_DNA"/>
</dbReference>
<name>A0ABW5JK10_9BACT</name>
<dbReference type="RefSeq" id="WP_390300906.1">
    <property type="nucleotide sequence ID" value="NZ_JBHULI010000024.1"/>
</dbReference>
<evidence type="ECO:0000313" key="8">
    <source>
        <dbReference type="Proteomes" id="UP001597460"/>
    </source>
</evidence>
<dbReference type="InterPro" id="IPR009908">
    <property type="entry name" value="Methylamine_util_MauE"/>
</dbReference>
<keyword evidence="2 5" id="KW-0812">Transmembrane</keyword>
<accession>A0ABW5JK10</accession>
<evidence type="ECO:0000256" key="3">
    <source>
        <dbReference type="ARBA" id="ARBA00022989"/>
    </source>
</evidence>